<dbReference type="GO" id="GO:0009307">
    <property type="term" value="P:DNA restriction-modification system"/>
    <property type="evidence" value="ECO:0007669"/>
    <property type="project" value="InterPro"/>
</dbReference>
<organism evidence="3 4">
    <name type="scientific">Mucilaginibacter gilvus</name>
    <dbReference type="NCBI Taxonomy" id="2305909"/>
    <lineage>
        <taxon>Bacteria</taxon>
        <taxon>Pseudomonadati</taxon>
        <taxon>Bacteroidota</taxon>
        <taxon>Sphingobacteriia</taxon>
        <taxon>Sphingobacteriales</taxon>
        <taxon>Sphingobacteriaceae</taxon>
        <taxon>Mucilaginibacter</taxon>
    </lineage>
</organism>
<sequence length="297" mass="33424">MARKRYNLTLPSFDELLVPTVKALMKLGGSGSVEEINNLVYEIAKISEEVLQVLHGESDTRTEIDYRLAWSRTYLKKFGLLENSSRGIWALLKADVDVSKLSNAEIVRFVREKSTIDKLDKAEALEPINTNQVNKEVEEEVDNTEEWKNILLNTLYKITPSAFERLAQRILRESGFFQVEVTGKVGDGGIDGKGIVRVSGLLSFHVIFQCKRYKGSVSPSQIRDFRGAMQGRADKGLIITTGTFTREAIKEATRDGAPPIDLIDGELLCDKLKELKLGIATKLTETIEVRKEWFDNL</sequence>
<dbReference type="GO" id="GO:0015666">
    <property type="term" value="F:restriction endodeoxyribonuclease activity"/>
    <property type="evidence" value="ECO:0007669"/>
    <property type="project" value="TreeGrafter"/>
</dbReference>
<evidence type="ECO:0000313" key="3">
    <source>
        <dbReference type="EMBL" id="RWY54225.1"/>
    </source>
</evidence>
<dbReference type="EMBL" id="SBIW01000003">
    <property type="protein sequence ID" value="RWY54225.1"/>
    <property type="molecule type" value="Genomic_DNA"/>
</dbReference>
<dbReference type="PANTHER" id="PTHR30015">
    <property type="entry name" value="MRR RESTRICTION SYSTEM PROTEIN"/>
    <property type="match status" value="1"/>
</dbReference>
<dbReference type="AlphaFoldDB" id="A0A3S3Z6C4"/>
<gene>
    <name evidence="3" type="ORF">EPL05_09315</name>
</gene>
<reference evidence="3 4" key="1">
    <citation type="submission" date="2019-01" db="EMBL/GenBank/DDBJ databases">
        <title>Mucilaginibacter antarcticum sp. nov., isolated from antarctic soil.</title>
        <authorList>
            <person name="Yan Y.-Q."/>
            <person name="Du Z.-J."/>
        </authorList>
    </citation>
    <scope>NUCLEOTIDE SEQUENCE [LARGE SCALE GENOMIC DNA]</scope>
    <source>
        <strain evidence="3 4">F01003</strain>
    </source>
</reference>
<evidence type="ECO:0000313" key="4">
    <source>
        <dbReference type="Proteomes" id="UP000286701"/>
    </source>
</evidence>
<dbReference type="RefSeq" id="WP_128533660.1">
    <property type="nucleotide sequence ID" value="NZ_SBIW01000003.1"/>
</dbReference>
<dbReference type="SUPFAM" id="SSF52980">
    <property type="entry name" value="Restriction endonuclease-like"/>
    <property type="match status" value="1"/>
</dbReference>
<dbReference type="InterPro" id="IPR007560">
    <property type="entry name" value="Restrct_endonuc_IV_Mrr"/>
</dbReference>
<keyword evidence="4" id="KW-1185">Reference proteome</keyword>
<dbReference type="InterPro" id="IPR052906">
    <property type="entry name" value="Type_IV_Methyl-Rstrct_Enzyme"/>
</dbReference>
<protein>
    <submittedName>
        <fullName evidence="3">Restriction endonuclease</fullName>
    </submittedName>
</protein>
<proteinExistence type="predicted"/>
<keyword evidence="3" id="KW-0378">Hydrolase</keyword>
<name>A0A3S3Z6C4_9SPHI</name>
<dbReference type="InterPro" id="IPR011856">
    <property type="entry name" value="tRNA_endonuc-like_dom_sf"/>
</dbReference>
<evidence type="ECO:0000259" key="1">
    <source>
        <dbReference type="Pfam" id="PF04471"/>
    </source>
</evidence>
<dbReference type="Pfam" id="PF04471">
    <property type="entry name" value="Mrr_cat"/>
    <property type="match status" value="1"/>
</dbReference>
<dbReference type="InterPro" id="IPR025745">
    <property type="entry name" value="Mrr-like_N_dom"/>
</dbReference>
<dbReference type="PANTHER" id="PTHR30015:SF7">
    <property type="entry name" value="TYPE IV METHYL-DIRECTED RESTRICTION ENZYME ECOKMRR"/>
    <property type="match status" value="1"/>
</dbReference>
<dbReference type="Gene3D" id="3.40.1350.10">
    <property type="match status" value="1"/>
</dbReference>
<feature type="domain" description="Restriction endonuclease type IV Mrr" evidence="1">
    <location>
        <begin position="156"/>
        <end position="270"/>
    </location>
</feature>
<dbReference type="GO" id="GO:0003677">
    <property type="term" value="F:DNA binding"/>
    <property type="evidence" value="ECO:0007669"/>
    <property type="project" value="InterPro"/>
</dbReference>
<keyword evidence="3" id="KW-0540">Nuclease</keyword>
<dbReference type="Proteomes" id="UP000286701">
    <property type="component" value="Unassembled WGS sequence"/>
</dbReference>
<accession>A0A3S3Z6C4</accession>
<comment type="caution">
    <text evidence="3">The sequence shown here is derived from an EMBL/GenBank/DDBJ whole genome shotgun (WGS) entry which is preliminary data.</text>
</comment>
<evidence type="ECO:0000259" key="2">
    <source>
        <dbReference type="Pfam" id="PF14338"/>
    </source>
</evidence>
<dbReference type="Pfam" id="PF14338">
    <property type="entry name" value="Mrr_N"/>
    <property type="match status" value="1"/>
</dbReference>
<dbReference type="OrthoDB" id="9764212at2"/>
<dbReference type="InterPro" id="IPR011335">
    <property type="entry name" value="Restrct_endonuc-II-like"/>
</dbReference>
<feature type="domain" description="Restriction system protein Mrr-like N-terminal" evidence="2">
    <location>
        <begin position="13"/>
        <end position="91"/>
    </location>
</feature>
<keyword evidence="3" id="KW-0255">Endonuclease</keyword>